<accession>A0A2A2H0S0</accession>
<feature type="domain" description="Transcription regulator PadR N-terminal" evidence="1">
    <location>
        <begin position="11"/>
        <end position="86"/>
    </location>
</feature>
<dbReference type="EMBL" id="LMVM01000041">
    <property type="protein sequence ID" value="PAV02987.1"/>
    <property type="molecule type" value="Genomic_DNA"/>
</dbReference>
<dbReference type="InterPro" id="IPR052509">
    <property type="entry name" value="Metal_resp_DNA-bind_regulator"/>
</dbReference>
<dbReference type="InterPro" id="IPR036390">
    <property type="entry name" value="WH_DNA-bd_sf"/>
</dbReference>
<proteinExistence type="predicted"/>
<dbReference type="PANTHER" id="PTHR33169:SF14">
    <property type="entry name" value="TRANSCRIPTIONAL REGULATOR RV3488"/>
    <property type="match status" value="1"/>
</dbReference>
<dbReference type="InterPro" id="IPR036388">
    <property type="entry name" value="WH-like_DNA-bd_sf"/>
</dbReference>
<dbReference type="PANTHER" id="PTHR33169">
    <property type="entry name" value="PADR-FAMILY TRANSCRIPTIONAL REGULATOR"/>
    <property type="match status" value="1"/>
</dbReference>
<dbReference type="OrthoDB" id="56053at2157"/>
<sequence length="188" mass="22293">MSRISDIETAILGLLYEKPQYGYQLEKTIESWGMRNWTQIGFSSIYYVLKKLEKKELVTSKLKKVEGKPSRKVFTITDLGRETMQEQLKDLLSWNKKLISPFDLGIAYLNYLEPREVIECLENYVKSADGRIRFLESSVKMQKELKAPYYVIALFSRPLEILKTEIKWVEQLIETIKKEENLWVKKWK</sequence>
<name>A0A2A2H0S0_METBR</name>
<evidence type="ECO:0000313" key="3">
    <source>
        <dbReference type="Proteomes" id="UP000217784"/>
    </source>
</evidence>
<dbReference type="Proteomes" id="UP000217784">
    <property type="component" value="Unassembled WGS sequence"/>
</dbReference>
<dbReference type="Pfam" id="PF03551">
    <property type="entry name" value="PadR"/>
    <property type="match status" value="1"/>
</dbReference>
<dbReference type="RefSeq" id="WP_069582392.1">
    <property type="nucleotide sequence ID" value="NZ_LMVM01000041.1"/>
</dbReference>
<reference evidence="2 3" key="1">
    <citation type="journal article" date="2017" name="BMC Genomics">
        <title>Genomic analysis of methanogenic archaea reveals a shift towards energy conservation.</title>
        <authorList>
            <person name="Gilmore S.P."/>
            <person name="Henske J.K."/>
            <person name="Sexton J.A."/>
            <person name="Solomon K.V."/>
            <person name="Seppala S."/>
            <person name="Yoo J.I."/>
            <person name="Huyett L.M."/>
            <person name="Pressman A."/>
            <person name="Cogan J.Z."/>
            <person name="Kivenson V."/>
            <person name="Peng X."/>
            <person name="Tan Y."/>
            <person name="Valentine D.L."/>
            <person name="O'Malley M.A."/>
        </authorList>
    </citation>
    <scope>NUCLEOTIDE SEQUENCE [LARGE SCALE GENOMIC DNA]</scope>
    <source>
        <strain evidence="2 3">M.o.H.</strain>
    </source>
</reference>
<dbReference type="Gene3D" id="1.10.10.10">
    <property type="entry name" value="Winged helix-like DNA-binding domain superfamily/Winged helix DNA-binding domain"/>
    <property type="match status" value="1"/>
</dbReference>
<protein>
    <submittedName>
        <fullName evidence="2">Transcriptional regulator</fullName>
    </submittedName>
</protein>
<gene>
    <name evidence="2" type="ORF">ASJ80_04065</name>
</gene>
<evidence type="ECO:0000259" key="1">
    <source>
        <dbReference type="Pfam" id="PF03551"/>
    </source>
</evidence>
<dbReference type="InterPro" id="IPR005149">
    <property type="entry name" value="Tscrpt_reg_PadR_N"/>
</dbReference>
<evidence type="ECO:0000313" key="2">
    <source>
        <dbReference type="EMBL" id="PAV02987.1"/>
    </source>
</evidence>
<keyword evidence="3" id="KW-1185">Reference proteome</keyword>
<dbReference type="SUPFAM" id="SSF46785">
    <property type="entry name" value="Winged helix' DNA-binding domain"/>
    <property type="match status" value="1"/>
</dbReference>
<organism evidence="2 3">
    <name type="scientific">Methanobacterium bryantii</name>
    <dbReference type="NCBI Taxonomy" id="2161"/>
    <lineage>
        <taxon>Archaea</taxon>
        <taxon>Methanobacteriati</taxon>
        <taxon>Methanobacteriota</taxon>
        <taxon>Methanomada group</taxon>
        <taxon>Methanobacteria</taxon>
        <taxon>Methanobacteriales</taxon>
        <taxon>Methanobacteriaceae</taxon>
        <taxon>Methanobacterium</taxon>
    </lineage>
</organism>
<dbReference type="AlphaFoldDB" id="A0A2A2H0S0"/>
<comment type="caution">
    <text evidence="2">The sequence shown here is derived from an EMBL/GenBank/DDBJ whole genome shotgun (WGS) entry which is preliminary data.</text>
</comment>